<protein>
    <submittedName>
        <fullName evidence="3">Uncharacterized protein</fullName>
    </submittedName>
</protein>
<organism evidence="3 4">
    <name type="scientific">Aspergillus violaceofuscus (strain CBS 115571)</name>
    <dbReference type="NCBI Taxonomy" id="1450538"/>
    <lineage>
        <taxon>Eukaryota</taxon>
        <taxon>Fungi</taxon>
        <taxon>Dikarya</taxon>
        <taxon>Ascomycota</taxon>
        <taxon>Pezizomycotina</taxon>
        <taxon>Eurotiomycetes</taxon>
        <taxon>Eurotiomycetidae</taxon>
        <taxon>Eurotiales</taxon>
        <taxon>Aspergillaceae</taxon>
        <taxon>Aspergillus</taxon>
    </lineage>
</organism>
<keyword evidence="4" id="KW-1185">Reference proteome</keyword>
<evidence type="ECO:0000313" key="3">
    <source>
        <dbReference type="EMBL" id="PYI14533.1"/>
    </source>
</evidence>
<dbReference type="EMBL" id="KZ825209">
    <property type="protein sequence ID" value="PYI14533.1"/>
    <property type="molecule type" value="Genomic_DNA"/>
</dbReference>
<sequence>MRRIYRYHCVRFKYRLDWLLSCLFFFSLHPSQASNHYLPQQRFSSLALFPRPKDSQHAAQAFHPSPGPRPDQHRLRPELLRDPRSLQPGVRQRRVPLLRDLRRPGQRPLLLCVSKLCWVATSRGLPHDVWGYIYYSTRSHAQDPWKIGG</sequence>
<keyword evidence="2" id="KW-0732">Signal</keyword>
<dbReference type="AlphaFoldDB" id="A0A2V5H1A5"/>
<dbReference type="Proteomes" id="UP000249829">
    <property type="component" value="Unassembled WGS sequence"/>
</dbReference>
<feature type="signal peptide" evidence="2">
    <location>
        <begin position="1"/>
        <end position="33"/>
    </location>
</feature>
<name>A0A2V5H1A5_ASPV1</name>
<accession>A0A2V5H1A5</accession>
<feature type="region of interest" description="Disordered" evidence="1">
    <location>
        <begin position="52"/>
        <end position="85"/>
    </location>
</feature>
<proteinExistence type="predicted"/>
<evidence type="ECO:0000256" key="1">
    <source>
        <dbReference type="SAM" id="MobiDB-lite"/>
    </source>
</evidence>
<feature type="compositionally biased region" description="Basic and acidic residues" evidence="1">
    <location>
        <begin position="70"/>
        <end position="84"/>
    </location>
</feature>
<gene>
    <name evidence="3" type="ORF">BO99DRAFT_446825</name>
</gene>
<evidence type="ECO:0000256" key="2">
    <source>
        <dbReference type="SAM" id="SignalP"/>
    </source>
</evidence>
<evidence type="ECO:0000313" key="4">
    <source>
        <dbReference type="Proteomes" id="UP000249829"/>
    </source>
</evidence>
<reference evidence="3 4" key="1">
    <citation type="submission" date="2018-02" db="EMBL/GenBank/DDBJ databases">
        <title>The genomes of Aspergillus section Nigri reveals drivers in fungal speciation.</title>
        <authorList>
            <consortium name="DOE Joint Genome Institute"/>
            <person name="Vesth T.C."/>
            <person name="Nybo J."/>
            <person name="Theobald S."/>
            <person name="Brandl J."/>
            <person name="Frisvad J.C."/>
            <person name="Nielsen K.F."/>
            <person name="Lyhne E.K."/>
            <person name="Kogle M.E."/>
            <person name="Kuo A."/>
            <person name="Riley R."/>
            <person name="Clum A."/>
            <person name="Nolan M."/>
            <person name="Lipzen A."/>
            <person name="Salamov A."/>
            <person name="Henrissat B."/>
            <person name="Wiebenga A."/>
            <person name="De vries R.P."/>
            <person name="Grigoriev I.V."/>
            <person name="Mortensen U.H."/>
            <person name="Andersen M.R."/>
            <person name="Baker S.E."/>
        </authorList>
    </citation>
    <scope>NUCLEOTIDE SEQUENCE [LARGE SCALE GENOMIC DNA]</scope>
    <source>
        <strain evidence="3 4">CBS 115571</strain>
    </source>
</reference>
<feature type="chain" id="PRO_5015836878" evidence="2">
    <location>
        <begin position="34"/>
        <end position="149"/>
    </location>
</feature>